<name>A0A1I0SXN6_9NOCA</name>
<feature type="region of interest" description="Disordered" evidence="1">
    <location>
        <begin position="1"/>
        <end position="23"/>
    </location>
</feature>
<dbReference type="PANTHER" id="PTHR33495:SF2">
    <property type="entry name" value="ANTI-SIGMA FACTOR ANTAGONIST TM_1081-RELATED"/>
    <property type="match status" value="1"/>
</dbReference>
<feature type="domain" description="STAS" evidence="2">
    <location>
        <begin position="1"/>
        <end position="129"/>
    </location>
</feature>
<evidence type="ECO:0000313" key="4">
    <source>
        <dbReference type="Proteomes" id="UP000182054"/>
    </source>
</evidence>
<evidence type="ECO:0000313" key="3">
    <source>
        <dbReference type="EMBL" id="SFA44288.1"/>
    </source>
</evidence>
<feature type="compositionally biased region" description="Basic and acidic residues" evidence="1">
    <location>
        <begin position="1"/>
        <end position="16"/>
    </location>
</feature>
<dbReference type="CDD" id="cd07043">
    <property type="entry name" value="STAS_anti-anti-sigma_factors"/>
    <property type="match status" value="1"/>
</dbReference>
<dbReference type="AlphaFoldDB" id="A0A1I0SXN6"/>
<gene>
    <name evidence="3" type="ORF">SAMN05444374_10367</name>
</gene>
<dbReference type="InterPro" id="IPR036513">
    <property type="entry name" value="STAS_dom_sf"/>
</dbReference>
<dbReference type="Gene3D" id="3.30.750.24">
    <property type="entry name" value="STAS domain"/>
    <property type="match status" value="1"/>
</dbReference>
<dbReference type="PROSITE" id="PS50801">
    <property type="entry name" value="STAS"/>
    <property type="match status" value="1"/>
</dbReference>
<dbReference type="EMBL" id="FOJN01000003">
    <property type="protein sequence ID" value="SFA44288.1"/>
    <property type="molecule type" value="Genomic_DNA"/>
</dbReference>
<dbReference type="PANTHER" id="PTHR33495">
    <property type="entry name" value="ANTI-SIGMA FACTOR ANTAGONIST TM_1081-RELATED-RELATED"/>
    <property type="match status" value="1"/>
</dbReference>
<proteinExistence type="predicted"/>
<dbReference type="Pfam" id="PF01740">
    <property type="entry name" value="STAS"/>
    <property type="match status" value="1"/>
</dbReference>
<dbReference type="InterPro" id="IPR002645">
    <property type="entry name" value="STAS_dom"/>
</dbReference>
<organism evidence="3 4">
    <name type="scientific">Rhodococcoides kroppenstedtii</name>
    <dbReference type="NCBI Taxonomy" id="293050"/>
    <lineage>
        <taxon>Bacteria</taxon>
        <taxon>Bacillati</taxon>
        <taxon>Actinomycetota</taxon>
        <taxon>Actinomycetes</taxon>
        <taxon>Mycobacteriales</taxon>
        <taxon>Nocardiaceae</taxon>
        <taxon>Rhodococcoides</taxon>
    </lineage>
</organism>
<dbReference type="GO" id="GO:0043856">
    <property type="term" value="F:anti-sigma factor antagonist activity"/>
    <property type="evidence" value="ECO:0007669"/>
    <property type="project" value="TreeGrafter"/>
</dbReference>
<reference evidence="3 4" key="1">
    <citation type="submission" date="2016-10" db="EMBL/GenBank/DDBJ databases">
        <authorList>
            <person name="de Groot N.N."/>
        </authorList>
    </citation>
    <scope>NUCLEOTIDE SEQUENCE [LARGE SCALE GENOMIC DNA]</scope>
    <source>
        <strain evidence="3 4">DSM 44908</strain>
    </source>
</reference>
<evidence type="ECO:0000259" key="2">
    <source>
        <dbReference type="PROSITE" id="PS50801"/>
    </source>
</evidence>
<sequence>MSRAESKGRVLAERDPGSMSNPVGAVVAEHTEQDLRIVTVRGTLDLSSSIHLAPVDTSVRAVLLDLRDVDFLSSAGIAALIRVRNDVPPHTPLVAVADHQEVVRPFELSGLDRLIPVVPDLETGRRRVE</sequence>
<accession>A0A1I0SXN6</accession>
<protein>
    <submittedName>
        <fullName evidence="3">Anti-anti-sigma factor</fullName>
    </submittedName>
</protein>
<dbReference type="Proteomes" id="UP000182054">
    <property type="component" value="Unassembled WGS sequence"/>
</dbReference>
<dbReference type="SUPFAM" id="SSF52091">
    <property type="entry name" value="SpoIIaa-like"/>
    <property type="match status" value="1"/>
</dbReference>
<evidence type="ECO:0000256" key="1">
    <source>
        <dbReference type="SAM" id="MobiDB-lite"/>
    </source>
</evidence>